<dbReference type="Proteomes" id="UP001431783">
    <property type="component" value="Unassembled WGS sequence"/>
</dbReference>
<keyword evidence="7" id="KW-1185">Reference proteome</keyword>
<dbReference type="SUPFAM" id="SSF57501">
    <property type="entry name" value="Cystine-knot cytokines"/>
    <property type="match status" value="1"/>
</dbReference>
<evidence type="ECO:0000313" key="6">
    <source>
        <dbReference type="EMBL" id="KAK9891685.1"/>
    </source>
</evidence>
<protein>
    <recommendedName>
        <fullName evidence="8">Protein trunk</fullName>
    </recommendedName>
</protein>
<accession>A0AAW1VAG2</accession>
<proteinExistence type="inferred from homology"/>
<comment type="caution">
    <text evidence="6">The sequence shown here is derived from an EMBL/GenBank/DDBJ whole genome shotgun (WGS) entry which is preliminary data.</text>
</comment>
<evidence type="ECO:0008006" key="8">
    <source>
        <dbReference type="Google" id="ProtNLM"/>
    </source>
</evidence>
<dbReference type="GO" id="GO:0005102">
    <property type="term" value="F:signaling receptor binding"/>
    <property type="evidence" value="ECO:0007669"/>
    <property type="project" value="TreeGrafter"/>
</dbReference>
<name>A0AAW1VAG2_9CUCU</name>
<evidence type="ECO:0000313" key="7">
    <source>
        <dbReference type="Proteomes" id="UP001431783"/>
    </source>
</evidence>
<reference evidence="6 7" key="1">
    <citation type="submission" date="2023-03" db="EMBL/GenBank/DDBJ databases">
        <title>Genome insight into feeding habits of ladybird beetles.</title>
        <authorList>
            <person name="Li H.-S."/>
            <person name="Huang Y.-H."/>
            <person name="Pang H."/>
        </authorList>
    </citation>
    <scope>NUCLEOTIDE SEQUENCE [LARGE SCALE GENOMIC DNA]</scope>
    <source>
        <strain evidence="6">SYSU_2023b</strain>
        <tissue evidence="6">Whole body</tissue>
    </source>
</reference>
<evidence type="ECO:0000256" key="4">
    <source>
        <dbReference type="ARBA" id="ARBA00022525"/>
    </source>
</evidence>
<keyword evidence="5" id="KW-0732">Signal</keyword>
<keyword evidence="3" id="KW-0217">Developmental protein</keyword>
<keyword evidence="4" id="KW-0964">Secreted</keyword>
<organism evidence="6 7">
    <name type="scientific">Henosepilachna vigintioctopunctata</name>
    <dbReference type="NCBI Taxonomy" id="420089"/>
    <lineage>
        <taxon>Eukaryota</taxon>
        <taxon>Metazoa</taxon>
        <taxon>Ecdysozoa</taxon>
        <taxon>Arthropoda</taxon>
        <taxon>Hexapoda</taxon>
        <taxon>Insecta</taxon>
        <taxon>Pterygota</taxon>
        <taxon>Neoptera</taxon>
        <taxon>Endopterygota</taxon>
        <taxon>Coleoptera</taxon>
        <taxon>Polyphaga</taxon>
        <taxon>Cucujiformia</taxon>
        <taxon>Coccinelloidea</taxon>
        <taxon>Coccinellidae</taxon>
        <taxon>Epilachninae</taxon>
        <taxon>Epilachnini</taxon>
        <taxon>Henosepilachna</taxon>
    </lineage>
</organism>
<evidence type="ECO:0000256" key="5">
    <source>
        <dbReference type="ARBA" id="ARBA00022729"/>
    </source>
</evidence>
<evidence type="ECO:0000256" key="3">
    <source>
        <dbReference type="ARBA" id="ARBA00022473"/>
    </source>
</evidence>
<dbReference type="PANTHER" id="PTHR39940">
    <property type="entry name" value="PROTHORACICOTROPIC HORMONE, ISOFORM F"/>
    <property type="match status" value="1"/>
</dbReference>
<dbReference type="GO" id="GO:0005576">
    <property type="term" value="C:extracellular region"/>
    <property type="evidence" value="ECO:0007669"/>
    <property type="project" value="UniProtKB-SubCell"/>
</dbReference>
<dbReference type="InterPro" id="IPR052876">
    <property type="entry name" value="Insect_Hormone_Regulators"/>
</dbReference>
<gene>
    <name evidence="6" type="ORF">WA026_015653</name>
</gene>
<dbReference type="InterPro" id="IPR029034">
    <property type="entry name" value="Cystine-knot_cytokine"/>
</dbReference>
<evidence type="ECO:0000256" key="2">
    <source>
        <dbReference type="ARBA" id="ARBA00007480"/>
    </source>
</evidence>
<dbReference type="EMBL" id="JARQZJ010000129">
    <property type="protein sequence ID" value="KAK9891685.1"/>
    <property type="molecule type" value="Genomic_DNA"/>
</dbReference>
<evidence type="ECO:0000256" key="1">
    <source>
        <dbReference type="ARBA" id="ARBA00004613"/>
    </source>
</evidence>
<dbReference type="Pfam" id="PF05806">
    <property type="entry name" value="Noggin"/>
    <property type="match status" value="1"/>
</dbReference>
<comment type="subcellular location">
    <subcellularLocation>
        <location evidence="1">Secreted</location>
    </subcellularLocation>
</comment>
<comment type="similarity">
    <text evidence="2">Belongs to the noggin family.</text>
</comment>
<dbReference type="PANTHER" id="PTHR39940:SF4">
    <property type="entry name" value="PROTEIN TRUNK"/>
    <property type="match status" value="1"/>
</dbReference>
<dbReference type="Gene3D" id="2.10.90.10">
    <property type="entry name" value="Cystine-knot cytokines"/>
    <property type="match status" value="1"/>
</dbReference>
<sequence>MAFNISHRFSIIFYIFIIYLFINETLCFVHQMDQSCEEMPEEALEEILGSAYNWRYMSITKPIILYHEVNLESKRNVVYDNEYDVTDDHLVKLTEEPAWEVRSHVKLRRNSTTPLQKRRKRQTIQSLEEWHCESEFVWEDLGPDYFPRYIHNLKCTSENCWFTRFKCKRRSFTLKILKKELGQCAEIGPETLRTFDGLTKTWRQVWIWAEIAVNFCCECAIY</sequence>
<dbReference type="AlphaFoldDB" id="A0AAW1VAG2"/>
<dbReference type="InterPro" id="IPR008717">
    <property type="entry name" value="Noggin"/>
</dbReference>